<dbReference type="EMBL" id="CP069109">
    <property type="protein sequence ID" value="QSS59447.1"/>
    <property type="molecule type" value="Genomic_DNA"/>
</dbReference>
<dbReference type="AlphaFoldDB" id="A0A8A1M5H6"/>
<feature type="compositionally biased region" description="Low complexity" evidence="1">
    <location>
        <begin position="60"/>
        <end position="72"/>
    </location>
</feature>
<sequence length="128" mass="14019">MRMPRGFSSPFRFQRSDHRPEPRILSPRAPTSTCNRHQAPLILSVGTSIQPSGGNRNQTSSMASMDPSSSSPGDEPMTQNKWPAPPTSRQNNKGKEPPSSDRGLGKGTQNCNQARLGIGRWRKSILGH</sequence>
<feature type="compositionally biased region" description="Polar residues" evidence="1">
    <location>
        <begin position="45"/>
        <end position="59"/>
    </location>
</feature>
<accession>A0A8A1M5H6</accession>
<evidence type="ECO:0000313" key="2">
    <source>
        <dbReference type="EMBL" id="QSS59447.1"/>
    </source>
</evidence>
<dbReference type="VEuPathDB" id="FungiDB:I7I51_08882"/>
<feature type="compositionally biased region" description="Polar residues" evidence="1">
    <location>
        <begin position="77"/>
        <end position="91"/>
    </location>
</feature>
<organism evidence="2 3">
    <name type="scientific">Ajellomyces capsulatus</name>
    <name type="common">Darling's disease fungus</name>
    <name type="synonym">Histoplasma capsulatum</name>
    <dbReference type="NCBI Taxonomy" id="5037"/>
    <lineage>
        <taxon>Eukaryota</taxon>
        <taxon>Fungi</taxon>
        <taxon>Dikarya</taxon>
        <taxon>Ascomycota</taxon>
        <taxon>Pezizomycotina</taxon>
        <taxon>Eurotiomycetes</taxon>
        <taxon>Eurotiomycetidae</taxon>
        <taxon>Onygenales</taxon>
        <taxon>Ajellomycetaceae</taxon>
        <taxon>Histoplasma</taxon>
    </lineage>
</organism>
<dbReference type="Proteomes" id="UP000663671">
    <property type="component" value="Chromosome 2"/>
</dbReference>
<evidence type="ECO:0000256" key="1">
    <source>
        <dbReference type="SAM" id="MobiDB-lite"/>
    </source>
</evidence>
<proteinExistence type="predicted"/>
<name>A0A8A1M5H6_AJECA</name>
<protein>
    <submittedName>
        <fullName evidence="2">Uncharacterized protein</fullName>
    </submittedName>
</protein>
<gene>
    <name evidence="2" type="ORF">I7I51_08882</name>
</gene>
<evidence type="ECO:0000313" key="3">
    <source>
        <dbReference type="Proteomes" id="UP000663671"/>
    </source>
</evidence>
<feature type="region of interest" description="Disordered" evidence="1">
    <location>
        <begin position="1"/>
        <end position="128"/>
    </location>
</feature>
<reference evidence="2" key="1">
    <citation type="submission" date="2021-01" db="EMBL/GenBank/DDBJ databases">
        <title>Chromosome-level genome assembly of a human fungal pathogen reveals clustering of transcriptionally co-regulated genes.</title>
        <authorList>
            <person name="Voorhies M."/>
            <person name="Cohen S."/>
            <person name="Shea T.P."/>
            <person name="Petrus S."/>
            <person name="Munoz J.F."/>
            <person name="Poplawski S."/>
            <person name="Goldman W.E."/>
            <person name="Michael T."/>
            <person name="Cuomo C.A."/>
            <person name="Sil A."/>
            <person name="Beyhan S."/>
        </authorList>
    </citation>
    <scope>NUCLEOTIDE SEQUENCE</scope>
    <source>
        <strain evidence="2">WU24</strain>
    </source>
</reference>